<sequence>FYSIANKEQSLQKAMQRRSMLCFATAAMSANTNDALASGTNVKMTTLYKLLTGDVQLRNKTPVKMCYLEHNFGPKWQSELKEFAQTLSAEQRALVERQLARIQLTRYTTRELAEYGGEGPTQLYAVSRHANVVQGKVYLDEFGP</sequence>
<reference evidence="1" key="1">
    <citation type="journal article" date="2016" name="Gigascience">
        <title>De novo construction of an expanded transcriptome assembly for the western tarnished plant bug, Lygus hesperus.</title>
        <authorList>
            <person name="Tassone E.E."/>
            <person name="Geib S.M."/>
            <person name="Hall B."/>
            <person name="Fabrick J.A."/>
            <person name="Brent C.S."/>
            <person name="Hull J.J."/>
        </authorList>
    </citation>
    <scope>NUCLEOTIDE SEQUENCE</scope>
</reference>
<dbReference type="EMBL" id="GDHC01019768">
    <property type="protein sequence ID" value="JAP98860.1"/>
    <property type="molecule type" value="Transcribed_RNA"/>
</dbReference>
<evidence type="ECO:0000313" key="1">
    <source>
        <dbReference type="EMBL" id="JAP98860.1"/>
    </source>
</evidence>
<gene>
    <name evidence="1" type="ORF">g.99566</name>
</gene>
<protein>
    <submittedName>
        <fullName evidence="1">Uncharacterized protein</fullName>
    </submittedName>
</protein>
<accession>A0A146KQS5</accession>
<feature type="non-terminal residue" evidence="1">
    <location>
        <position position="1"/>
    </location>
</feature>
<dbReference type="AlphaFoldDB" id="A0A146KQS5"/>
<name>A0A146KQS5_LYGHE</name>
<organism evidence="1">
    <name type="scientific">Lygus hesperus</name>
    <name type="common">Western plant bug</name>
    <dbReference type="NCBI Taxonomy" id="30085"/>
    <lineage>
        <taxon>Eukaryota</taxon>
        <taxon>Metazoa</taxon>
        <taxon>Ecdysozoa</taxon>
        <taxon>Arthropoda</taxon>
        <taxon>Hexapoda</taxon>
        <taxon>Insecta</taxon>
        <taxon>Pterygota</taxon>
        <taxon>Neoptera</taxon>
        <taxon>Paraneoptera</taxon>
        <taxon>Hemiptera</taxon>
        <taxon>Heteroptera</taxon>
        <taxon>Panheteroptera</taxon>
        <taxon>Cimicomorpha</taxon>
        <taxon>Miridae</taxon>
        <taxon>Mirini</taxon>
        <taxon>Lygus</taxon>
    </lineage>
</organism>
<proteinExistence type="predicted"/>